<dbReference type="GO" id="GO:0005737">
    <property type="term" value="C:cytoplasm"/>
    <property type="evidence" value="ECO:0007669"/>
    <property type="project" value="TreeGrafter"/>
</dbReference>
<dbReference type="Pfam" id="PF12706">
    <property type="entry name" value="Lactamase_B_2"/>
    <property type="match status" value="1"/>
</dbReference>
<keyword evidence="3" id="KW-0378">Hydrolase</keyword>
<dbReference type="InterPro" id="IPR036866">
    <property type="entry name" value="RibonucZ/Hydroxyglut_hydro"/>
</dbReference>
<feature type="binding site" evidence="1">
    <location>
        <position position="348"/>
    </location>
    <ligand>
        <name>an N-acyl-1,2-diacyl-sn-glycero-3-phosphoethanolamine</name>
        <dbReference type="ChEBI" id="CHEBI:62537"/>
    </ligand>
</feature>
<dbReference type="PIRSF" id="PIRSF038896">
    <property type="entry name" value="NAPE-PLD"/>
    <property type="match status" value="1"/>
</dbReference>
<dbReference type="Gene3D" id="3.60.15.10">
    <property type="entry name" value="Ribonuclease Z/Hydroxyacylglutathione hydrolase-like"/>
    <property type="match status" value="1"/>
</dbReference>
<accession>A0AAE0I3U7</accession>
<feature type="domain" description="Metallo-beta-lactamase" evidence="2">
    <location>
        <begin position="116"/>
        <end position="371"/>
    </location>
</feature>
<organism evidence="3 4">
    <name type="scientific">Apodospora peruviana</name>
    <dbReference type="NCBI Taxonomy" id="516989"/>
    <lineage>
        <taxon>Eukaryota</taxon>
        <taxon>Fungi</taxon>
        <taxon>Dikarya</taxon>
        <taxon>Ascomycota</taxon>
        <taxon>Pezizomycotina</taxon>
        <taxon>Sordariomycetes</taxon>
        <taxon>Sordariomycetidae</taxon>
        <taxon>Sordariales</taxon>
        <taxon>Lasiosphaeriaceae</taxon>
        <taxon>Apodospora</taxon>
    </lineage>
</organism>
<reference evidence="3" key="1">
    <citation type="journal article" date="2023" name="Mol. Phylogenet. Evol.">
        <title>Genome-scale phylogeny and comparative genomics of the fungal order Sordariales.</title>
        <authorList>
            <person name="Hensen N."/>
            <person name="Bonometti L."/>
            <person name="Westerberg I."/>
            <person name="Brannstrom I.O."/>
            <person name="Guillou S."/>
            <person name="Cros-Aarteil S."/>
            <person name="Calhoun S."/>
            <person name="Haridas S."/>
            <person name="Kuo A."/>
            <person name="Mondo S."/>
            <person name="Pangilinan J."/>
            <person name="Riley R."/>
            <person name="LaButti K."/>
            <person name="Andreopoulos B."/>
            <person name="Lipzen A."/>
            <person name="Chen C."/>
            <person name="Yan M."/>
            <person name="Daum C."/>
            <person name="Ng V."/>
            <person name="Clum A."/>
            <person name="Steindorff A."/>
            <person name="Ohm R.A."/>
            <person name="Martin F."/>
            <person name="Silar P."/>
            <person name="Natvig D.O."/>
            <person name="Lalanne C."/>
            <person name="Gautier V."/>
            <person name="Ament-Velasquez S.L."/>
            <person name="Kruys A."/>
            <person name="Hutchinson M.I."/>
            <person name="Powell A.J."/>
            <person name="Barry K."/>
            <person name="Miller A.N."/>
            <person name="Grigoriev I.V."/>
            <person name="Debuchy R."/>
            <person name="Gladieux P."/>
            <person name="Hiltunen Thoren M."/>
            <person name="Johannesson H."/>
        </authorList>
    </citation>
    <scope>NUCLEOTIDE SEQUENCE</scope>
    <source>
        <strain evidence="3">CBS 118394</strain>
    </source>
</reference>
<dbReference type="GO" id="GO:0070290">
    <property type="term" value="F:N-acylphosphatidylethanolamine-specific phospholipase D activity"/>
    <property type="evidence" value="ECO:0007669"/>
    <property type="project" value="InterPro"/>
</dbReference>
<dbReference type="PANTHER" id="PTHR15032:SF4">
    <property type="entry name" value="N-ACYL-PHOSPHATIDYLETHANOLAMINE-HYDROLYZING PHOSPHOLIPASE D"/>
    <property type="match status" value="1"/>
</dbReference>
<comment type="caution">
    <text evidence="3">The sequence shown here is derived from an EMBL/GenBank/DDBJ whole genome shotgun (WGS) entry which is preliminary data.</text>
</comment>
<keyword evidence="4" id="KW-1185">Reference proteome</keyword>
<dbReference type="AlphaFoldDB" id="A0AAE0I3U7"/>
<dbReference type="FunFam" id="3.60.15.10:FF:000048">
    <property type="entry name" value="Zn-dependent hydrolase/oxidoreductase family protein, putative"/>
    <property type="match status" value="1"/>
</dbReference>
<dbReference type="GO" id="GO:0070292">
    <property type="term" value="P:N-acylphosphatidylethanolamine metabolic process"/>
    <property type="evidence" value="ECO:0007669"/>
    <property type="project" value="TreeGrafter"/>
</dbReference>
<evidence type="ECO:0000313" key="4">
    <source>
        <dbReference type="Proteomes" id="UP001283341"/>
    </source>
</evidence>
<dbReference type="GO" id="GO:0008270">
    <property type="term" value="F:zinc ion binding"/>
    <property type="evidence" value="ECO:0007669"/>
    <property type="project" value="InterPro"/>
</dbReference>
<feature type="binding site" evidence="1">
    <location>
        <position position="161"/>
    </location>
    <ligand>
        <name>an N-acyl-1,2-diacyl-sn-glycero-3-phosphoethanolamine</name>
        <dbReference type="ChEBI" id="CHEBI:62537"/>
    </ligand>
</feature>
<evidence type="ECO:0000259" key="2">
    <source>
        <dbReference type="Pfam" id="PF12706"/>
    </source>
</evidence>
<evidence type="ECO:0000313" key="3">
    <source>
        <dbReference type="EMBL" id="KAK3318098.1"/>
    </source>
</evidence>
<sequence length="414" mass="46014">MATYFTTVIKRIYSDQVPKDFGSKPHHVLDSDGSLVKFRNTHPSWDPLHDSTSVFPILLKVVRLKLAGKLPSPDTSPSTVAVRKPSFLTDRPSSTKLRATWLAHSCYFVEFPSGLRVLFDPVFEDRCSPVSWFGQKRFTKQPCTIADIPVVDAVVISHSHYDHLSTPSVNDIQKHHPNAHFFVGLGLEKWFRRAGVTKVTELDWWEDAELTMTPAATAVVKGEEEHAPVPGGATVPAQQHTITARFSCFPAQHSSGRTGFDKDTTLWCSWGVSSGSSPSTRKSVFFGGDTGYRAVPESLSGKDDYAPEHQSLPRCPQFAQIGALRGHFDLGLIPIAGYKPRHIMSSVHANPFDAVEIFRDTNCRRAMGIHWGTWASTFEDVMEPPALLREALRRRGIPETGVFDVCDVGVSREF</sequence>
<gene>
    <name evidence="3" type="ORF">B0H66DRAFT_556238</name>
</gene>
<proteinExistence type="predicted"/>
<evidence type="ECO:0000256" key="1">
    <source>
        <dbReference type="PIRSR" id="PIRSR038896-50"/>
    </source>
</evidence>
<dbReference type="InterPro" id="IPR001279">
    <property type="entry name" value="Metallo-B-lactamas"/>
</dbReference>
<dbReference type="EMBL" id="JAUEDM010000004">
    <property type="protein sequence ID" value="KAK3318098.1"/>
    <property type="molecule type" value="Genomic_DNA"/>
</dbReference>
<dbReference type="GO" id="GO:0070291">
    <property type="term" value="P:N-acylethanolamine metabolic process"/>
    <property type="evidence" value="ECO:0007669"/>
    <property type="project" value="TreeGrafter"/>
</dbReference>
<dbReference type="SUPFAM" id="SSF56281">
    <property type="entry name" value="Metallo-hydrolase/oxidoreductase"/>
    <property type="match status" value="1"/>
</dbReference>
<dbReference type="Proteomes" id="UP001283341">
    <property type="component" value="Unassembled WGS sequence"/>
</dbReference>
<dbReference type="InterPro" id="IPR024884">
    <property type="entry name" value="NAPE-PLD"/>
</dbReference>
<dbReference type="PANTHER" id="PTHR15032">
    <property type="entry name" value="N-ACYL-PHOSPHATIDYLETHANOLAMINE-HYDROLYZING PHOSPHOLIPASE D"/>
    <property type="match status" value="1"/>
</dbReference>
<protein>
    <submittedName>
        <fullName evidence="3">Zn-dependent hydrolase/oxidoreductase family protein</fullName>
    </submittedName>
</protein>
<reference evidence="3" key="2">
    <citation type="submission" date="2023-06" db="EMBL/GenBank/DDBJ databases">
        <authorList>
            <consortium name="Lawrence Berkeley National Laboratory"/>
            <person name="Haridas S."/>
            <person name="Hensen N."/>
            <person name="Bonometti L."/>
            <person name="Westerberg I."/>
            <person name="Brannstrom I.O."/>
            <person name="Guillou S."/>
            <person name="Cros-Aarteil S."/>
            <person name="Calhoun S."/>
            <person name="Kuo A."/>
            <person name="Mondo S."/>
            <person name="Pangilinan J."/>
            <person name="Riley R."/>
            <person name="Labutti K."/>
            <person name="Andreopoulos B."/>
            <person name="Lipzen A."/>
            <person name="Chen C."/>
            <person name="Yanf M."/>
            <person name="Daum C."/>
            <person name="Ng V."/>
            <person name="Clum A."/>
            <person name="Steindorff A."/>
            <person name="Ohm R."/>
            <person name="Martin F."/>
            <person name="Silar P."/>
            <person name="Natvig D."/>
            <person name="Lalanne C."/>
            <person name="Gautier V."/>
            <person name="Ament-Velasquez S.L."/>
            <person name="Kruys A."/>
            <person name="Hutchinson M.I."/>
            <person name="Powell A.J."/>
            <person name="Barry K."/>
            <person name="Miller A.N."/>
            <person name="Grigoriev I.V."/>
            <person name="Debuchy R."/>
            <person name="Gladieux P."/>
            <person name="Thoren M.H."/>
            <person name="Johannesson H."/>
        </authorList>
    </citation>
    <scope>NUCLEOTIDE SEQUENCE</scope>
    <source>
        <strain evidence="3">CBS 118394</strain>
    </source>
</reference>
<name>A0AAE0I3U7_9PEZI</name>